<feature type="region of interest" description="Disordered" evidence="1">
    <location>
        <begin position="1"/>
        <end position="113"/>
    </location>
</feature>
<sequence length="113" mass="13514">MDGEEEKEECKRVGKRRERAGEQRTGRQLRWRNRDQENGRDRSRAGEQRTGERQRWESKDQENDRDGDRAGGQRTGERQRWEENRRTETKKTAEIRAEQENIEQEGVRDGKTG</sequence>
<proteinExistence type="predicted"/>
<gene>
    <name evidence="2" type="ORF">Pcinc_025624</name>
</gene>
<dbReference type="AlphaFoldDB" id="A0AAE1KDI0"/>
<dbReference type="EMBL" id="JAWQEG010002903">
    <property type="protein sequence ID" value="KAK3869035.1"/>
    <property type="molecule type" value="Genomic_DNA"/>
</dbReference>
<organism evidence="2 3">
    <name type="scientific">Petrolisthes cinctipes</name>
    <name type="common">Flat porcelain crab</name>
    <dbReference type="NCBI Taxonomy" id="88211"/>
    <lineage>
        <taxon>Eukaryota</taxon>
        <taxon>Metazoa</taxon>
        <taxon>Ecdysozoa</taxon>
        <taxon>Arthropoda</taxon>
        <taxon>Crustacea</taxon>
        <taxon>Multicrustacea</taxon>
        <taxon>Malacostraca</taxon>
        <taxon>Eumalacostraca</taxon>
        <taxon>Eucarida</taxon>
        <taxon>Decapoda</taxon>
        <taxon>Pleocyemata</taxon>
        <taxon>Anomura</taxon>
        <taxon>Galatheoidea</taxon>
        <taxon>Porcellanidae</taxon>
        <taxon>Petrolisthes</taxon>
    </lineage>
</organism>
<reference evidence="2" key="1">
    <citation type="submission" date="2023-10" db="EMBL/GenBank/DDBJ databases">
        <title>Genome assemblies of two species of porcelain crab, Petrolisthes cinctipes and Petrolisthes manimaculis (Anomura: Porcellanidae).</title>
        <authorList>
            <person name="Angst P."/>
        </authorList>
    </citation>
    <scope>NUCLEOTIDE SEQUENCE</scope>
    <source>
        <strain evidence="2">PB745_01</strain>
        <tissue evidence="2">Gill</tissue>
    </source>
</reference>
<evidence type="ECO:0000313" key="2">
    <source>
        <dbReference type="EMBL" id="KAK3869035.1"/>
    </source>
</evidence>
<evidence type="ECO:0000313" key="3">
    <source>
        <dbReference type="Proteomes" id="UP001286313"/>
    </source>
</evidence>
<comment type="caution">
    <text evidence="2">The sequence shown here is derived from an EMBL/GenBank/DDBJ whole genome shotgun (WGS) entry which is preliminary data.</text>
</comment>
<dbReference type="Proteomes" id="UP001286313">
    <property type="component" value="Unassembled WGS sequence"/>
</dbReference>
<name>A0AAE1KDI0_PETCI</name>
<accession>A0AAE1KDI0</accession>
<keyword evidence="3" id="KW-1185">Reference proteome</keyword>
<feature type="compositionally biased region" description="Basic and acidic residues" evidence="1">
    <location>
        <begin position="32"/>
        <end position="113"/>
    </location>
</feature>
<protein>
    <submittedName>
        <fullName evidence="2">Uncharacterized protein</fullName>
    </submittedName>
</protein>
<evidence type="ECO:0000256" key="1">
    <source>
        <dbReference type="SAM" id="MobiDB-lite"/>
    </source>
</evidence>